<reference evidence="2" key="1">
    <citation type="submission" date="2018-06" db="EMBL/GenBank/DDBJ databases">
        <title>Complete genome of Pseudomonas insecticola strain QZS01.</title>
        <authorList>
            <person name="Wang J."/>
            <person name="Su Q."/>
        </authorList>
    </citation>
    <scope>NUCLEOTIDE SEQUENCE [LARGE SCALE GENOMIC DNA]</scope>
    <source>
        <strain evidence="2">QZS01</strain>
    </source>
</reference>
<accession>A0A3S9XG64</accession>
<dbReference type="EMBL" id="CP029822">
    <property type="protein sequence ID" value="AZS51404.1"/>
    <property type="molecule type" value="Genomic_DNA"/>
</dbReference>
<dbReference type="SUPFAM" id="SSF52266">
    <property type="entry name" value="SGNH hydrolase"/>
    <property type="match status" value="1"/>
</dbReference>
<name>A0A3S9XG64_9GAMM</name>
<proteinExistence type="predicted"/>
<dbReference type="AlphaFoldDB" id="A0A3S9XG64"/>
<dbReference type="Proteomes" id="UP000273143">
    <property type="component" value="Chromosome"/>
</dbReference>
<keyword evidence="2" id="KW-1185">Reference proteome</keyword>
<dbReference type="InterPro" id="IPR007407">
    <property type="entry name" value="DUF459"/>
</dbReference>
<sequence>MMVANKKFLKAFYLLIVTMLLLLWLEQRSINAYWIQTYHRNSPLAVFDYSDVWRKGGDIASFLNSHLDVIQNEMKDVNEEIVIGFNDKLFESLEHYFDGGVKYKLLLDMPAMFRTDIFYVIPQKPFIDIVALEGQRKVNEVSSKDNLLVINKKEELETKEDSRLLIEKGQKVFFVGDSLMQGVAPHAMRILLKQHGIESINLSKQSTGLSYPKFYNWPEVAKDTFIKNPDIKLMVVFMGPNDPWDFPVARSKRFFKFKTPEWEGVYRARIQQLINAATDHGAKVLWVGAPNVKSDKLNEGMIYLNTIYLSQVTIAKQHYTISNDVLGMFDNKFVKFMQIPNRGNVTLRTDDGTHFTTIGQKRIADKIISLLRFVDATEPLDK</sequence>
<dbReference type="Pfam" id="PF04311">
    <property type="entry name" value="DUF459"/>
    <property type="match status" value="1"/>
</dbReference>
<dbReference type="CDD" id="cd01829">
    <property type="entry name" value="SGNH_hydrolase_peri2"/>
    <property type="match status" value="1"/>
</dbReference>
<dbReference type="GO" id="GO:0016788">
    <property type="term" value="F:hydrolase activity, acting on ester bonds"/>
    <property type="evidence" value="ECO:0007669"/>
    <property type="project" value="UniProtKB-ARBA"/>
</dbReference>
<organism evidence="1 2">
    <name type="scientific">Entomomonas moraniae</name>
    <dbReference type="NCBI Taxonomy" id="2213226"/>
    <lineage>
        <taxon>Bacteria</taxon>
        <taxon>Pseudomonadati</taxon>
        <taxon>Pseudomonadota</taxon>
        <taxon>Gammaproteobacteria</taxon>
        <taxon>Pseudomonadales</taxon>
        <taxon>Pseudomonadaceae</taxon>
        <taxon>Entomomonas</taxon>
    </lineage>
</organism>
<dbReference type="KEGG" id="emo:DM558_11780"/>
<gene>
    <name evidence="1" type="ORF">DM558_11780</name>
</gene>
<dbReference type="Gene3D" id="3.40.50.1110">
    <property type="entry name" value="SGNH hydrolase"/>
    <property type="match status" value="1"/>
</dbReference>
<dbReference type="InterPro" id="IPR036514">
    <property type="entry name" value="SGNH_hydro_sf"/>
</dbReference>
<evidence type="ECO:0000313" key="1">
    <source>
        <dbReference type="EMBL" id="AZS51404.1"/>
    </source>
</evidence>
<protein>
    <submittedName>
        <fullName evidence="1">DUF459 domain-containing protein</fullName>
    </submittedName>
</protein>
<dbReference type="RefSeq" id="WP_127164161.1">
    <property type="nucleotide sequence ID" value="NZ_CP029822.1"/>
</dbReference>
<evidence type="ECO:0000313" key="2">
    <source>
        <dbReference type="Proteomes" id="UP000273143"/>
    </source>
</evidence>